<dbReference type="InterPro" id="IPR003012">
    <property type="entry name" value="Tet_transcr_reg_TetR"/>
</dbReference>
<evidence type="ECO:0000256" key="4">
    <source>
        <dbReference type="ARBA" id="ARBA00023125"/>
    </source>
</evidence>
<keyword evidence="4 6" id="KW-0238">DNA-binding</keyword>
<keyword evidence="5" id="KW-0804">Transcription</keyword>
<dbReference type="RefSeq" id="WP_182996016.1">
    <property type="nucleotide sequence ID" value="NZ_JABEQJ010000002.1"/>
</dbReference>
<dbReference type="GO" id="GO:0046677">
    <property type="term" value="P:response to antibiotic"/>
    <property type="evidence" value="ECO:0007669"/>
    <property type="project" value="InterPro"/>
</dbReference>
<feature type="domain" description="HTH tetR-type" evidence="7">
    <location>
        <begin position="7"/>
        <end position="67"/>
    </location>
</feature>
<dbReference type="GO" id="GO:0000976">
    <property type="term" value="F:transcription cis-regulatory region binding"/>
    <property type="evidence" value="ECO:0007669"/>
    <property type="project" value="TreeGrafter"/>
</dbReference>
<evidence type="ECO:0000313" key="9">
    <source>
        <dbReference type="Proteomes" id="UP000589085"/>
    </source>
</evidence>
<dbReference type="PROSITE" id="PS50977">
    <property type="entry name" value="HTH_TETR_2"/>
    <property type="match status" value="1"/>
</dbReference>
<dbReference type="PRINTS" id="PR00400">
    <property type="entry name" value="TETREPRESSOR"/>
</dbReference>
<feature type="DNA-binding region" description="H-T-H motif" evidence="6">
    <location>
        <begin position="30"/>
        <end position="49"/>
    </location>
</feature>
<comment type="caution">
    <text evidence="8">The sequence shown here is derived from an EMBL/GenBank/DDBJ whole genome shotgun (WGS) entry which is preliminary data.</text>
</comment>
<dbReference type="PANTHER" id="PTHR30055:SF151">
    <property type="entry name" value="TRANSCRIPTIONAL REGULATORY PROTEIN"/>
    <property type="match status" value="1"/>
</dbReference>
<dbReference type="EMBL" id="JABEQJ010000002">
    <property type="protein sequence ID" value="MBB2159162.1"/>
    <property type="molecule type" value="Genomic_DNA"/>
</dbReference>
<keyword evidence="3" id="KW-0805">Transcription regulation</keyword>
<sequence>MDFPTMALTVTRIVDAALAIVDEGGLRALTMRSLGACLGVEAMSLYHHVRNRDALLDLLVARVLAEAAADDAPVAGDWRAWLTRVASRYRQVLKAHPGLVGEIAVRPVRSPAAWQKLAAGASILEQSGFSRPHSFYILDALGMFVIGHVLAETGGKPAQDAPRIGTHDEIFVFGLATFLQGCGARADSHRPSS</sequence>
<evidence type="ECO:0000256" key="6">
    <source>
        <dbReference type="PROSITE-ProRule" id="PRU00335"/>
    </source>
</evidence>
<keyword evidence="2" id="KW-0678">Repressor</keyword>
<dbReference type="SUPFAM" id="SSF46689">
    <property type="entry name" value="Homeodomain-like"/>
    <property type="match status" value="1"/>
</dbReference>
<evidence type="ECO:0000256" key="5">
    <source>
        <dbReference type="ARBA" id="ARBA00023163"/>
    </source>
</evidence>
<dbReference type="Proteomes" id="UP000589085">
    <property type="component" value="Unassembled WGS sequence"/>
</dbReference>
<dbReference type="InterPro" id="IPR050109">
    <property type="entry name" value="HTH-type_TetR-like_transc_reg"/>
</dbReference>
<dbReference type="GO" id="GO:0045892">
    <property type="term" value="P:negative regulation of DNA-templated transcription"/>
    <property type="evidence" value="ECO:0007669"/>
    <property type="project" value="InterPro"/>
</dbReference>
<evidence type="ECO:0000313" key="8">
    <source>
        <dbReference type="EMBL" id="MBB2159162.1"/>
    </source>
</evidence>
<comment type="function">
    <text evidence="1">TetR is the repressor of the tetracycline resistance element; its N-terminal region forms a helix-turn-helix structure and binds DNA. Binding of tetracycline to TetR reduces the repressor affinity for the tetracycline resistance gene (tetA) promoter operator sites.</text>
</comment>
<name>A0A7W4NK21_9PROT</name>
<dbReference type="InterPro" id="IPR001647">
    <property type="entry name" value="HTH_TetR"/>
</dbReference>
<evidence type="ECO:0000256" key="2">
    <source>
        <dbReference type="ARBA" id="ARBA00022491"/>
    </source>
</evidence>
<dbReference type="InterPro" id="IPR009057">
    <property type="entry name" value="Homeodomain-like_sf"/>
</dbReference>
<evidence type="ECO:0000256" key="1">
    <source>
        <dbReference type="ARBA" id="ARBA00002856"/>
    </source>
</evidence>
<dbReference type="Pfam" id="PF02909">
    <property type="entry name" value="TetR_C_1"/>
    <property type="match status" value="1"/>
</dbReference>
<dbReference type="AlphaFoldDB" id="A0A7W4NK21"/>
<evidence type="ECO:0000259" key="7">
    <source>
        <dbReference type="PROSITE" id="PS50977"/>
    </source>
</evidence>
<organism evidence="8 9">
    <name type="scientific">Gluconacetobacter sacchari</name>
    <dbReference type="NCBI Taxonomy" id="92759"/>
    <lineage>
        <taxon>Bacteria</taxon>
        <taxon>Pseudomonadati</taxon>
        <taxon>Pseudomonadota</taxon>
        <taxon>Alphaproteobacteria</taxon>
        <taxon>Acetobacterales</taxon>
        <taxon>Acetobacteraceae</taxon>
        <taxon>Gluconacetobacter</taxon>
    </lineage>
</organism>
<dbReference type="Gene3D" id="1.10.357.10">
    <property type="entry name" value="Tetracycline Repressor, domain 2"/>
    <property type="match status" value="1"/>
</dbReference>
<gene>
    <name evidence="8" type="ORF">HLH48_03050</name>
</gene>
<proteinExistence type="predicted"/>
<evidence type="ECO:0000256" key="3">
    <source>
        <dbReference type="ARBA" id="ARBA00023015"/>
    </source>
</evidence>
<accession>A0A7W4NK21</accession>
<dbReference type="Pfam" id="PF00440">
    <property type="entry name" value="TetR_N"/>
    <property type="match status" value="1"/>
</dbReference>
<reference evidence="8 9" key="1">
    <citation type="submission" date="2020-04" db="EMBL/GenBank/DDBJ databases">
        <title>Description of novel Gluconacetobacter.</title>
        <authorList>
            <person name="Sombolestani A."/>
        </authorList>
    </citation>
    <scope>NUCLEOTIDE SEQUENCE [LARGE SCALE GENOMIC DNA]</scope>
    <source>
        <strain evidence="8 9">LMG 19747</strain>
    </source>
</reference>
<dbReference type="InterPro" id="IPR036271">
    <property type="entry name" value="Tet_transcr_reg_TetR-rel_C_sf"/>
</dbReference>
<dbReference type="GO" id="GO:0003700">
    <property type="term" value="F:DNA-binding transcription factor activity"/>
    <property type="evidence" value="ECO:0007669"/>
    <property type="project" value="TreeGrafter"/>
</dbReference>
<dbReference type="SUPFAM" id="SSF48498">
    <property type="entry name" value="Tetracyclin repressor-like, C-terminal domain"/>
    <property type="match status" value="1"/>
</dbReference>
<protein>
    <submittedName>
        <fullName evidence="8">TetR family transcriptional regulator</fullName>
    </submittedName>
</protein>
<dbReference type="InterPro" id="IPR004111">
    <property type="entry name" value="Repressor_TetR_C"/>
</dbReference>
<dbReference type="PANTHER" id="PTHR30055">
    <property type="entry name" value="HTH-TYPE TRANSCRIPTIONAL REGULATOR RUTR"/>
    <property type="match status" value="1"/>
</dbReference>